<name>A0A9Q0N2K5_9DIPT</name>
<keyword evidence="2" id="KW-0472">Membrane</keyword>
<feature type="compositionally biased region" description="Basic and acidic residues" evidence="1">
    <location>
        <begin position="338"/>
        <end position="349"/>
    </location>
</feature>
<organism evidence="3 4">
    <name type="scientific">Pseudolycoriella hygida</name>
    <dbReference type="NCBI Taxonomy" id="35572"/>
    <lineage>
        <taxon>Eukaryota</taxon>
        <taxon>Metazoa</taxon>
        <taxon>Ecdysozoa</taxon>
        <taxon>Arthropoda</taxon>
        <taxon>Hexapoda</taxon>
        <taxon>Insecta</taxon>
        <taxon>Pterygota</taxon>
        <taxon>Neoptera</taxon>
        <taxon>Endopterygota</taxon>
        <taxon>Diptera</taxon>
        <taxon>Nematocera</taxon>
        <taxon>Sciaroidea</taxon>
        <taxon>Sciaridae</taxon>
        <taxon>Pseudolycoriella</taxon>
    </lineage>
</organism>
<feature type="compositionally biased region" description="Basic and acidic residues" evidence="1">
    <location>
        <begin position="443"/>
        <end position="454"/>
    </location>
</feature>
<feature type="compositionally biased region" description="Basic and acidic residues" evidence="1">
    <location>
        <begin position="296"/>
        <end position="305"/>
    </location>
</feature>
<feature type="transmembrane region" description="Helical" evidence="2">
    <location>
        <begin position="173"/>
        <end position="197"/>
    </location>
</feature>
<keyword evidence="4" id="KW-1185">Reference proteome</keyword>
<dbReference type="Proteomes" id="UP001151699">
    <property type="component" value="Chromosome B"/>
</dbReference>
<dbReference type="OrthoDB" id="7967436at2759"/>
<feature type="region of interest" description="Disordered" evidence="1">
    <location>
        <begin position="247"/>
        <end position="454"/>
    </location>
</feature>
<keyword evidence="2" id="KW-0812">Transmembrane</keyword>
<gene>
    <name evidence="3" type="ORF">Bhyg_07419</name>
</gene>
<feature type="compositionally biased region" description="Basic and acidic residues" evidence="1">
    <location>
        <begin position="360"/>
        <end position="378"/>
    </location>
</feature>
<protein>
    <submittedName>
        <fullName evidence="3">Uncharacterized protein</fullName>
    </submittedName>
</protein>
<feature type="compositionally biased region" description="Polar residues" evidence="1">
    <location>
        <begin position="247"/>
        <end position="286"/>
    </location>
</feature>
<accession>A0A9Q0N2K5</accession>
<dbReference type="EMBL" id="WJQU01000002">
    <property type="protein sequence ID" value="KAJ6642468.1"/>
    <property type="molecule type" value="Genomic_DNA"/>
</dbReference>
<sequence length="454" mass="51577">MSIQSVAYGSLAFMGLLAHTCQMSMNGSRLSHFLYTVYFRDHNCQPVNWAFLIGQTVPIEPIMPDITHVASRTNIFALTYFVVSILWLVSSLMMIVGTCISCMGKCGYYLLFHPWIYITILNVILDAVATGFFIWDLVNSTVSWSSFLHHLEVSNASSLPNISDEYILAMPSVIMLCIAFRVLIFWILNIAFIPIVLTLGKKVIFGETVKAKRETVQLNPRPVFEQANPHNNNQMAYMIGTGVLRENGQNNESQYSSQNDRSVDTSRYSDPTAHQQSNIPEYSRPSQIVYPMTGRRRLEPLKGRESDDDSFTGKNGSKLDKQKETSPSIDKMSYLGEYEQKRLSIERPHLNSSKPSKLSDTIKETNNDVTKLRTDSRHSVNPPAELRGQLPWSYFKSRDDVTGPRKTFTQLREDEDAPPVPVPDYTLHFPKKDRPRTSSVNTDDGKWHGPEARY</sequence>
<dbReference type="AlphaFoldDB" id="A0A9Q0N2K5"/>
<keyword evidence="2" id="KW-1133">Transmembrane helix</keyword>
<evidence type="ECO:0000256" key="1">
    <source>
        <dbReference type="SAM" id="MobiDB-lite"/>
    </source>
</evidence>
<reference evidence="3" key="1">
    <citation type="submission" date="2022-07" db="EMBL/GenBank/DDBJ databases">
        <authorList>
            <person name="Trinca V."/>
            <person name="Uliana J.V.C."/>
            <person name="Torres T.T."/>
            <person name="Ward R.J."/>
            <person name="Monesi N."/>
        </authorList>
    </citation>
    <scope>NUCLEOTIDE SEQUENCE</scope>
    <source>
        <strain evidence="3">HSMRA1968</strain>
        <tissue evidence="3">Whole embryos</tissue>
    </source>
</reference>
<evidence type="ECO:0000256" key="2">
    <source>
        <dbReference type="SAM" id="Phobius"/>
    </source>
</evidence>
<comment type="caution">
    <text evidence="3">The sequence shown here is derived from an EMBL/GenBank/DDBJ whole genome shotgun (WGS) entry which is preliminary data.</text>
</comment>
<evidence type="ECO:0000313" key="4">
    <source>
        <dbReference type="Proteomes" id="UP001151699"/>
    </source>
</evidence>
<feature type="transmembrane region" description="Helical" evidence="2">
    <location>
        <begin position="75"/>
        <end position="103"/>
    </location>
</feature>
<feature type="transmembrane region" description="Helical" evidence="2">
    <location>
        <begin position="115"/>
        <end position="135"/>
    </location>
</feature>
<feature type="compositionally biased region" description="Polar residues" evidence="1">
    <location>
        <begin position="350"/>
        <end position="359"/>
    </location>
</feature>
<evidence type="ECO:0000313" key="3">
    <source>
        <dbReference type="EMBL" id="KAJ6642468.1"/>
    </source>
</evidence>
<proteinExistence type="predicted"/>